<comment type="caution">
    <text evidence="4">The sequence shown here is derived from an EMBL/GenBank/DDBJ whole genome shotgun (WGS) entry which is preliminary data.</text>
</comment>
<evidence type="ECO:0000256" key="1">
    <source>
        <dbReference type="ARBA" id="ARBA00008061"/>
    </source>
</evidence>
<accession>A0A3S2UH52</accession>
<dbReference type="Gene3D" id="2.60.40.1180">
    <property type="entry name" value="Golgi alpha-mannosidase II"/>
    <property type="match status" value="1"/>
</dbReference>
<dbReference type="EMBL" id="SACM01000001">
    <property type="protein sequence ID" value="RVT87621.1"/>
    <property type="molecule type" value="Genomic_DNA"/>
</dbReference>
<evidence type="ECO:0000259" key="3">
    <source>
        <dbReference type="SMART" id="SM00642"/>
    </source>
</evidence>
<feature type="compositionally biased region" description="Pro residues" evidence="2">
    <location>
        <begin position="1"/>
        <end position="25"/>
    </location>
</feature>
<name>A0A3S2UH52_9BURK</name>
<comment type="similarity">
    <text evidence="1">Belongs to the glycosyl hydrolase 13 family.</text>
</comment>
<dbReference type="OrthoDB" id="9805159at2"/>
<reference evidence="4 5" key="1">
    <citation type="submission" date="2019-01" db="EMBL/GenBank/DDBJ databases">
        <authorList>
            <person name="Chen W.-M."/>
        </authorList>
    </citation>
    <scope>NUCLEOTIDE SEQUENCE [LARGE SCALE GENOMIC DNA]</scope>
    <source>
        <strain evidence="4 5">CCP-18</strain>
    </source>
</reference>
<dbReference type="Gene3D" id="3.90.400.10">
    <property type="entry name" value="Oligo-1,6-glucosidase, Domain 2"/>
    <property type="match status" value="1"/>
</dbReference>
<proteinExistence type="inferred from homology"/>
<protein>
    <submittedName>
        <fullName evidence="4">Alpha-amylase</fullName>
    </submittedName>
</protein>
<evidence type="ECO:0000313" key="4">
    <source>
        <dbReference type="EMBL" id="RVT87621.1"/>
    </source>
</evidence>
<dbReference type="InterPro" id="IPR045857">
    <property type="entry name" value="O16G_dom_2"/>
</dbReference>
<dbReference type="SMART" id="SM00642">
    <property type="entry name" value="Aamy"/>
    <property type="match status" value="1"/>
</dbReference>
<dbReference type="GO" id="GO:0004556">
    <property type="term" value="F:alpha-amylase activity"/>
    <property type="evidence" value="ECO:0007669"/>
    <property type="project" value="TreeGrafter"/>
</dbReference>
<dbReference type="Proteomes" id="UP000288587">
    <property type="component" value="Unassembled WGS sequence"/>
</dbReference>
<keyword evidence="5" id="KW-1185">Reference proteome</keyword>
<gene>
    <name evidence="4" type="ORF">EOD73_00915</name>
</gene>
<dbReference type="CDD" id="cd11316">
    <property type="entry name" value="AmyAc_bac2_AmyA"/>
    <property type="match status" value="1"/>
</dbReference>
<dbReference type="SUPFAM" id="SSF51445">
    <property type="entry name" value="(Trans)glycosidases"/>
    <property type="match status" value="1"/>
</dbReference>
<dbReference type="Gene3D" id="3.20.20.80">
    <property type="entry name" value="Glycosidases"/>
    <property type="match status" value="1"/>
</dbReference>
<evidence type="ECO:0000313" key="5">
    <source>
        <dbReference type="Proteomes" id="UP000288587"/>
    </source>
</evidence>
<dbReference type="Pfam" id="PF00128">
    <property type="entry name" value="Alpha-amylase"/>
    <property type="match status" value="1"/>
</dbReference>
<dbReference type="InterPro" id="IPR013780">
    <property type="entry name" value="Glyco_hydro_b"/>
</dbReference>
<evidence type="ECO:0000256" key="2">
    <source>
        <dbReference type="SAM" id="MobiDB-lite"/>
    </source>
</evidence>
<organism evidence="4 5">
    <name type="scientific">Inhella crocodyli</name>
    <dbReference type="NCBI Taxonomy" id="2499851"/>
    <lineage>
        <taxon>Bacteria</taxon>
        <taxon>Pseudomonadati</taxon>
        <taxon>Pseudomonadota</taxon>
        <taxon>Betaproteobacteria</taxon>
        <taxon>Burkholderiales</taxon>
        <taxon>Sphaerotilaceae</taxon>
        <taxon>Inhella</taxon>
    </lineage>
</organism>
<dbReference type="PANTHER" id="PTHR10357:SF179">
    <property type="entry name" value="NEUTRAL AND BASIC AMINO ACID TRANSPORT PROTEIN RBAT"/>
    <property type="match status" value="1"/>
</dbReference>
<dbReference type="PANTHER" id="PTHR10357">
    <property type="entry name" value="ALPHA-AMYLASE FAMILY MEMBER"/>
    <property type="match status" value="1"/>
</dbReference>
<sequence>MPPTPAPPPPSPPPPPPPAPAPTPTPAGVDLSTVPAADPGSPLDADWQHGAFAQIFVRSYKDSDGDGVGDLRGLTQQLDYLKNLGVRGLWLMPVNRSQDGDHGYAVTDYRGIEAAYGSLADMDELLRQAHARGIGVVMDYVLNHSAAQHPLFGASKADTTNSFRNWYVWQASAPAGWNVFGGNPWRTSSNGAYYAPFWDQMPDWNLRNADVLAFHQNNLRFWLNRGVDGFRFDAVGVLIENGASAFENQPESVALMRDIASLIATYSKRFTVCEAPSAATTYAPACGRAFAFGTQSDLIAAAGSSNSAALGRLAQAPAAGLSPFLSNHDEFAGQRPFNQLGGDTAALKVAASLSLLRPGTPFIYYGEEVGMAGGAGLSGDPRLRSPMSWTANASNAGFTTGTPYRALASNSTTNNVAAQEADPNSLLNHYKAVLALRNAQPALAKGTLENGQVLGSTLAYWRVLGSERVLVVVNTGRGASGALTVTGAPANANLQPLFGAGSALTANASGQLSLSLAAQSTLVYKVQP</sequence>
<feature type="region of interest" description="Disordered" evidence="2">
    <location>
        <begin position="1"/>
        <end position="45"/>
    </location>
</feature>
<dbReference type="GO" id="GO:0009313">
    <property type="term" value="P:oligosaccharide catabolic process"/>
    <property type="evidence" value="ECO:0007669"/>
    <property type="project" value="TreeGrafter"/>
</dbReference>
<dbReference type="InterPro" id="IPR006047">
    <property type="entry name" value="GH13_cat_dom"/>
</dbReference>
<dbReference type="InterPro" id="IPR017853">
    <property type="entry name" value="GH"/>
</dbReference>
<dbReference type="AlphaFoldDB" id="A0A3S2UH52"/>
<dbReference type="SUPFAM" id="SSF51011">
    <property type="entry name" value="Glycosyl hydrolase domain"/>
    <property type="match status" value="1"/>
</dbReference>
<feature type="domain" description="Glycosyl hydrolase family 13 catalytic" evidence="3">
    <location>
        <begin position="54"/>
        <end position="437"/>
    </location>
</feature>